<keyword evidence="2" id="KW-0723">Serine/threonine-protein kinase</keyword>
<evidence type="ECO:0000256" key="3">
    <source>
        <dbReference type="ARBA" id="ARBA00023136"/>
    </source>
</evidence>
<evidence type="ECO:0000313" key="6">
    <source>
        <dbReference type="Proteomes" id="UP001472677"/>
    </source>
</evidence>
<feature type="region of interest" description="Disordered" evidence="4">
    <location>
        <begin position="199"/>
        <end position="219"/>
    </location>
</feature>
<protein>
    <submittedName>
        <fullName evidence="5">Uncharacterized protein</fullName>
    </submittedName>
</protein>
<proteinExistence type="predicted"/>
<feature type="compositionally biased region" description="Polar residues" evidence="4">
    <location>
        <begin position="43"/>
        <end position="52"/>
    </location>
</feature>
<organism evidence="5 6">
    <name type="scientific">Hibiscus sabdariffa</name>
    <name type="common">roselle</name>
    <dbReference type="NCBI Taxonomy" id="183260"/>
    <lineage>
        <taxon>Eukaryota</taxon>
        <taxon>Viridiplantae</taxon>
        <taxon>Streptophyta</taxon>
        <taxon>Embryophyta</taxon>
        <taxon>Tracheophyta</taxon>
        <taxon>Spermatophyta</taxon>
        <taxon>Magnoliopsida</taxon>
        <taxon>eudicotyledons</taxon>
        <taxon>Gunneridae</taxon>
        <taxon>Pentapetalae</taxon>
        <taxon>rosids</taxon>
        <taxon>malvids</taxon>
        <taxon>Malvales</taxon>
        <taxon>Malvaceae</taxon>
        <taxon>Malvoideae</taxon>
        <taxon>Hibiscus</taxon>
    </lineage>
</organism>
<keyword evidence="2" id="KW-0418">Kinase</keyword>
<feature type="region of interest" description="Disordered" evidence="4">
    <location>
        <begin position="1"/>
        <end position="76"/>
    </location>
</feature>
<accession>A0ABR2BWE1</accession>
<evidence type="ECO:0000256" key="1">
    <source>
        <dbReference type="ARBA" id="ARBA00004370"/>
    </source>
</evidence>
<gene>
    <name evidence="5" type="ORF">V6N12_036791</name>
</gene>
<keyword evidence="6" id="KW-1185">Reference proteome</keyword>
<keyword evidence="2" id="KW-0808">Transferase</keyword>
<evidence type="ECO:0000256" key="4">
    <source>
        <dbReference type="SAM" id="MobiDB-lite"/>
    </source>
</evidence>
<comment type="subcellular location">
    <subcellularLocation>
        <location evidence="1">Membrane</location>
    </subcellularLocation>
</comment>
<keyword evidence="3" id="KW-0472">Membrane</keyword>
<feature type="region of interest" description="Disordered" evidence="4">
    <location>
        <begin position="255"/>
        <end position="279"/>
    </location>
</feature>
<feature type="compositionally biased region" description="Basic and acidic residues" evidence="4">
    <location>
        <begin position="53"/>
        <end position="76"/>
    </location>
</feature>
<sequence length="310" mass="34065">MSNRPEMTCGCFPCFGSSNKENSNGGGSVKELSKKDSTKDGSVGQSNHVNRVNSDKSKSRSVSDTKKEPVVPKDKPTANIAAQTFTFSELAAAMKNFRSDCLLGEEGLGVSIRVGWRIQDRLLLSSSSIEMAIDNTLAPGQQNLVAWARPLFRDCKKFPKMADPLLQGLAAMCLQEQTATRPLIGDIVTALMSKADGLDSPGEHAQYSSPSNHRNSPDYRKWNHVREFSDVELGRNETCGGSGRKWGGLYELEQQDSHRGSPLDAARARETPQNRDLDREQAVAEAKVWGENWREKKWANAVGSFDGTND</sequence>
<evidence type="ECO:0000313" key="5">
    <source>
        <dbReference type="EMBL" id="KAK8510877.1"/>
    </source>
</evidence>
<reference evidence="5 6" key="1">
    <citation type="journal article" date="2024" name="G3 (Bethesda)">
        <title>Genome assembly of Hibiscus sabdariffa L. provides insights into metabolisms of medicinal natural products.</title>
        <authorList>
            <person name="Kim T."/>
        </authorList>
    </citation>
    <scope>NUCLEOTIDE SEQUENCE [LARGE SCALE GENOMIC DNA]</scope>
    <source>
        <strain evidence="5">TK-2024</strain>
        <tissue evidence="5">Old leaves</tissue>
    </source>
</reference>
<evidence type="ECO:0000256" key="2">
    <source>
        <dbReference type="ARBA" id="ARBA00022527"/>
    </source>
</evidence>
<name>A0ABR2BWE1_9ROSI</name>
<dbReference type="EMBL" id="JBBPBM010000080">
    <property type="protein sequence ID" value="KAK8510877.1"/>
    <property type="molecule type" value="Genomic_DNA"/>
</dbReference>
<comment type="caution">
    <text evidence="5">The sequence shown here is derived from an EMBL/GenBank/DDBJ whole genome shotgun (WGS) entry which is preliminary data.</text>
</comment>
<dbReference type="PANTHER" id="PTHR47985:SF4">
    <property type="entry name" value="SERINE_THREONINE-PROTEIN KINASE PBL27"/>
    <property type="match status" value="1"/>
</dbReference>
<dbReference type="Proteomes" id="UP001472677">
    <property type="component" value="Unassembled WGS sequence"/>
</dbReference>
<dbReference type="PANTHER" id="PTHR47985">
    <property type="entry name" value="OS07G0668900 PROTEIN"/>
    <property type="match status" value="1"/>
</dbReference>